<gene>
    <name evidence="1" type="ORF">HETIRDRAFT_328102</name>
</gene>
<dbReference type="AlphaFoldDB" id="W4JUT9"/>
<accession>W4JUT9</accession>
<proteinExistence type="predicted"/>
<dbReference type="InParanoid" id="W4JUT9"/>
<evidence type="ECO:0008006" key="3">
    <source>
        <dbReference type="Google" id="ProtNLM"/>
    </source>
</evidence>
<reference evidence="1 2" key="1">
    <citation type="journal article" date="2012" name="New Phytol.">
        <title>Insight into trade-off between wood decay and parasitism from the genome of a fungal forest pathogen.</title>
        <authorList>
            <person name="Olson A."/>
            <person name="Aerts A."/>
            <person name="Asiegbu F."/>
            <person name="Belbahri L."/>
            <person name="Bouzid O."/>
            <person name="Broberg A."/>
            <person name="Canback B."/>
            <person name="Coutinho P.M."/>
            <person name="Cullen D."/>
            <person name="Dalman K."/>
            <person name="Deflorio G."/>
            <person name="van Diepen L.T."/>
            <person name="Dunand C."/>
            <person name="Duplessis S."/>
            <person name="Durling M."/>
            <person name="Gonthier P."/>
            <person name="Grimwood J."/>
            <person name="Fossdal C.G."/>
            <person name="Hansson D."/>
            <person name="Henrissat B."/>
            <person name="Hietala A."/>
            <person name="Himmelstrand K."/>
            <person name="Hoffmeister D."/>
            <person name="Hogberg N."/>
            <person name="James T.Y."/>
            <person name="Karlsson M."/>
            <person name="Kohler A."/>
            <person name="Kues U."/>
            <person name="Lee Y.H."/>
            <person name="Lin Y.C."/>
            <person name="Lind M."/>
            <person name="Lindquist E."/>
            <person name="Lombard V."/>
            <person name="Lucas S."/>
            <person name="Lunden K."/>
            <person name="Morin E."/>
            <person name="Murat C."/>
            <person name="Park J."/>
            <person name="Raffaello T."/>
            <person name="Rouze P."/>
            <person name="Salamov A."/>
            <person name="Schmutz J."/>
            <person name="Solheim H."/>
            <person name="Stahlberg J."/>
            <person name="Velez H."/>
            <person name="de Vries R.P."/>
            <person name="Wiebenga A."/>
            <person name="Woodward S."/>
            <person name="Yakovlev I."/>
            <person name="Garbelotto M."/>
            <person name="Martin F."/>
            <person name="Grigoriev I.V."/>
            <person name="Stenlid J."/>
        </authorList>
    </citation>
    <scope>NUCLEOTIDE SEQUENCE [LARGE SCALE GENOMIC DNA]</scope>
    <source>
        <strain evidence="1 2">TC 32-1</strain>
    </source>
</reference>
<dbReference type="OrthoDB" id="2832808at2759"/>
<keyword evidence="2" id="KW-1185">Reference proteome</keyword>
<organism evidence="1 2">
    <name type="scientific">Heterobasidion irregulare (strain TC 32-1)</name>
    <dbReference type="NCBI Taxonomy" id="747525"/>
    <lineage>
        <taxon>Eukaryota</taxon>
        <taxon>Fungi</taxon>
        <taxon>Dikarya</taxon>
        <taxon>Basidiomycota</taxon>
        <taxon>Agaricomycotina</taxon>
        <taxon>Agaricomycetes</taxon>
        <taxon>Russulales</taxon>
        <taxon>Bondarzewiaceae</taxon>
        <taxon>Heterobasidion</taxon>
        <taxon>Heterobasidion annosum species complex</taxon>
    </lineage>
</organism>
<dbReference type="Gene3D" id="3.30.460.40">
    <property type="match status" value="1"/>
</dbReference>
<evidence type="ECO:0000313" key="2">
    <source>
        <dbReference type="Proteomes" id="UP000030671"/>
    </source>
</evidence>
<dbReference type="HOGENOM" id="CLU_1514079_0_0_1"/>
<evidence type="ECO:0000313" key="1">
    <source>
        <dbReference type="EMBL" id="ETW76840.1"/>
    </source>
</evidence>
<dbReference type="EMBL" id="KI925464">
    <property type="protein sequence ID" value="ETW76840.1"/>
    <property type="molecule type" value="Genomic_DNA"/>
</dbReference>
<dbReference type="KEGG" id="hir:HETIRDRAFT_328102"/>
<sequence length="215" mass="23929">MTLPTRLLIPAKLIFEAASKANVRAVLFGGAAVNLHGAKRETKDIDINVTSFKFLDRLPAPPFDHRPGSAPTRRRLTYYHPTDAIKCDLAINSTYLVDGFLERYSEVTEDGVRYASADMLLADKIRTFGQRHAQNPKRDSDLEDIGHLLGVLLDKNGKVPSEVMKAILDEMTLKAFWTVLPGEEHAVYRDFLTDVGIVIPDEVCLSLRPLARAAN</sequence>
<dbReference type="SUPFAM" id="SSF81301">
    <property type="entry name" value="Nucleotidyltransferase"/>
    <property type="match status" value="1"/>
</dbReference>
<dbReference type="GeneID" id="20671389"/>
<name>W4JUT9_HETIT</name>
<dbReference type="Proteomes" id="UP000030671">
    <property type="component" value="Unassembled WGS sequence"/>
</dbReference>
<dbReference type="InterPro" id="IPR043519">
    <property type="entry name" value="NT_sf"/>
</dbReference>
<protein>
    <recommendedName>
        <fullName evidence="3">Nucleotidyl transferase AbiEii/AbiGii toxin family protein</fullName>
    </recommendedName>
</protein>
<dbReference type="RefSeq" id="XP_009551707.1">
    <property type="nucleotide sequence ID" value="XM_009553412.1"/>
</dbReference>